<keyword evidence="2" id="KW-0813">Transport</keyword>
<dbReference type="InterPro" id="IPR000175">
    <property type="entry name" value="Na/ntran_symport"/>
</dbReference>
<keyword evidence="3 6" id="KW-0812">Transmembrane</keyword>
<dbReference type="EMBL" id="JAIWYP010000001">
    <property type="protein sequence ID" value="KAH3881580.1"/>
    <property type="molecule type" value="Genomic_DNA"/>
</dbReference>
<feature type="transmembrane region" description="Helical" evidence="6">
    <location>
        <begin position="12"/>
        <end position="38"/>
    </location>
</feature>
<reference evidence="7" key="2">
    <citation type="submission" date="2020-11" db="EMBL/GenBank/DDBJ databases">
        <authorList>
            <person name="McCartney M.A."/>
            <person name="Auch B."/>
            <person name="Kono T."/>
            <person name="Mallez S."/>
            <person name="Becker A."/>
            <person name="Gohl D.M."/>
            <person name="Silverstein K.A.T."/>
            <person name="Koren S."/>
            <person name="Bechman K.B."/>
            <person name="Herman A."/>
            <person name="Abrahante J.E."/>
            <person name="Garbe J."/>
        </authorList>
    </citation>
    <scope>NUCLEOTIDE SEQUENCE</scope>
    <source>
        <strain evidence="7">Duluth1</strain>
        <tissue evidence="7">Whole animal</tissue>
    </source>
</reference>
<dbReference type="AlphaFoldDB" id="A0A9D4RWK1"/>
<dbReference type="GO" id="GO:0016020">
    <property type="term" value="C:membrane"/>
    <property type="evidence" value="ECO:0007669"/>
    <property type="project" value="UniProtKB-SubCell"/>
</dbReference>
<gene>
    <name evidence="7" type="ORF">DPMN_005506</name>
</gene>
<proteinExistence type="predicted"/>
<evidence type="ECO:0000256" key="6">
    <source>
        <dbReference type="SAM" id="Phobius"/>
    </source>
</evidence>
<organism evidence="7 8">
    <name type="scientific">Dreissena polymorpha</name>
    <name type="common">Zebra mussel</name>
    <name type="synonym">Mytilus polymorpha</name>
    <dbReference type="NCBI Taxonomy" id="45954"/>
    <lineage>
        <taxon>Eukaryota</taxon>
        <taxon>Metazoa</taxon>
        <taxon>Spiralia</taxon>
        <taxon>Lophotrochozoa</taxon>
        <taxon>Mollusca</taxon>
        <taxon>Bivalvia</taxon>
        <taxon>Autobranchia</taxon>
        <taxon>Heteroconchia</taxon>
        <taxon>Euheterodonta</taxon>
        <taxon>Imparidentia</taxon>
        <taxon>Neoheterodontei</taxon>
        <taxon>Myida</taxon>
        <taxon>Dreissenoidea</taxon>
        <taxon>Dreissenidae</taxon>
        <taxon>Dreissena</taxon>
    </lineage>
</organism>
<dbReference type="Proteomes" id="UP000828390">
    <property type="component" value="Unassembled WGS sequence"/>
</dbReference>
<comment type="subcellular location">
    <subcellularLocation>
        <location evidence="1">Membrane</location>
        <topology evidence="1">Multi-pass membrane protein</topology>
    </subcellularLocation>
</comment>
<name>A0A9D4RWK1_DREPO</name>
<keyword evidence="4 6" id="KW-1133">Transmembrane helix</keyword>
<dbReference type="InterPro" id="IPR037272">
    <property type="entry name" value="SNS_sf"/>
</dbReference>
<sequence length="60" mass="6593">MSEFIVVHCRDVLAIGLLDVFTCVLAGFAIFSILGYLAHNQGKDVHDVVKEGLFNKESVI</sequence>
<evidence type="ECO:0000256" key="2">
    <source>
        <dbReference type="ARBA" id="ARBA00022448"/>
    </source>
</evidence>
<evidence type="ECO:0000256" key="5">
    <source>
        <dbReference type="ARBA" id="ARBA00023136"/>
    </source>
</evidence>
<keyword evidence="5 6" id="KW-0472">Membrane</keyword>
<keyword evidence="8" id="KW-1185">Reference proteome</keyword>
<dbReference type="Pfam" id="PF00209">
    <property type="entry name" value="SNF"/>
    <property type="match status" value="1"/>
</dbReference>
<dbReference type="SUPFAM" id="SSF161070">
    <property type="entry name" value="SNF-like"/>
    <property type="match status" value="1"/>
</dbReference>
<evidence type="ECO:0000313" key="7">
    <source>
        <dbReference type="EMBL" id="KAH3881580.1"/>
    </source>
</evidence>
<evidence type="ECO:0000256" key="1">
    <source>
        <dbReference type="ARBA" id="ARBA00004141"/>
    </source>
</evidence>
<reference evidence="7" key="1">
    <citation type="journal article" date="2019" name="bioRxiv">
        <title>The Genome of the Zebra Mussel, Dreissena polymorpha: A Resource for Invasive Species Research.</title>
        <authorList>
            <person name="McCartney M.A."/>
            <person name="Auch B."/>
            <person name="Kono T."/>
            <person name="Mallez S."/>
            <person name="Zhang Y."/>
            <person name="Obille A."/>
            <person name="Becker A."/>
            <person name="Abrahante J.E."/>
            <person name="Garbe J."/>
            <person name="Badalamenti J.P."/>
            <person name="Herman A."/>
            <person name="Mangelson H."/>
            <person name="Liachko I."/>
            <person name="Sullivan S."/>
            <person name="Sone E.D."/>
            <person name="Koren S."/>
            <person name="Silverstein K.A.T."/>
            <person name="Beckman K.B."/>
            <person name="Gohl D.M."/>
        </authorList>
    </citation>
    <scope>NUCLEOTIDE SEQUENCE</scope>
    <source>
        <strain evidence="7">Duluth1</strain>
        <tissue evidence="7">Whole animal</tissue>
    </source>
</reference>
<evidence type="ECO:0000256" key="3">
    <source>
        <dbReference type="ARBA" id="ARBA00022692"/>
    </source>
</evidence>
<comment type="caution">
    <text evidence="7">The sequence shown here is derived from an EMBL/GenBank/DDBJ whole genome shotgun (WGS) entry which is preliminary data.</text>
</comment>
<protein>
    <submittedName>
        <fullName evidence="7">Uncharacterized protein</fullName>
    </submittedName>
</protein>
<accession>A0A9D4RWK1</accession>
<evidence type="ECO:0000313" key="8">
    <source>
        <dbReference type="Proteomes" id="UP000828390"/>
    </source>
</evidence>
<evidence type="ECO:0000256" key="4">
    <source>
        <dbReference type="ARBA" id="ARBA00022989"/>
    </source>
</evidence>